<feature type="compositionally biased region" description="Low complexity" evidence="2">
    <location>
        <begin position="43"/>
        <end position="58"/>
    </location>
</feature>
<feature type="compositionally biased region" description="Polar residues" evidence="2">
    <location>
        <begin position="412"/>
        <end position="428"/>
    </location>
</feature>
<keyword evidence="5" id="KW-1185">Reference proteome</keyword>
<dbReference type="PANTHER" id="PTHR13802:SF52">
    <property type="entry name" value="MUCIN-4"/>
    <property type="match status" value="1"/>
</dbReference>
<dbReference type="EMBL" id="MKHE01000019">
    <property type="protein sequence ID" value="OWK05829.1"/>
    <property type="molecule type" value="Genomic_DNA"/>
</dbReference>
<gene>
    <name evidence="4" type="ORF">Celaphus_00012656</name>
</gene>
<feature type="region of interest" description="Disordered" evidence="2">
    <location>
        <begin position="412"/>
        <end position="438"/>
    </location>
</feature>
<feature type="compositionally biased region" description="Low complexity" evidence="2">
    <location>
        <begin position="516"/>
        <end position="536"/>
    </location>
</feature>
<dbReference type="PANTHER" id="PTHR13802">
    <property type="entry name" value="MUCIN 4-RELATED"/>
    <property type="match status" value="1"/>
</dbReference>
<dbReference type="GO" id="GO:0007160">
    <property type="term" value="P:cell-matrix adhesion"/>
    <property type="evidence" value="ECO:0007669"/>
    <property type="project" value="InterPro"/>
</dbReference>
<dbReference type="PROSITE" id="PS51220">
    <property type="entry name" value="NIDO"/>
    <property type="match status" value="1"/>
</dbReference>
<dbReference type="OrthoDB" id="4405280at2759"/>
<feature type="compositionally biased region" description="Low complexity" evidence="2">
    <location>
        <begin position="477"/>
        <end position="487"/>
    </location>
</feature>
<dbReference type="Proteomes" id="UP000242450">
    <property type="component" value="Chromosome 19"/>
</dbReference>
<reference evidence="4 5" key="1">
    <citation type="journal article" date="2018" name="Mol. Genet. Genomics">
        <title>The red deer Cervus elaphus genome CerEla1.0: sequencing, annotating, genes, and chromosomes.</title>
        <authorList>
            <person name="Bana N.A."/>
            <person name="Nyiri A."/>
            <person name="Nagy J."/>
            <person name="Frank K."/>
            <person name="Nagy T."/>
            <person name="Steger V."/>
            <person name="Schiller M."/>
            <person name="Lakatos P."/>
            <person name="Sugar L."/>
            <person name="Horn P."/>
            <person name="Barta E."/>
            <person name="Orosz L."/>
        </authorList>
    </citation>
    <scope>NUCLEOTIDE SEQUENCE [LARGE SCALE GENOMIC DNA]</scope>
    <source>
        <strain evidence="4">Hungarian</strain>
    </source>
</reference>
<evidence type="ECO:0000313" key="5">
    <source>
        <dbReference type="Proteomes" id="UP000242450"/>
    </source>
</evidence>
<feature type="compositionally biased region" description="Basic and acidic residues" evidence="2">
    <location>
        <begin position="505"/>
        <end position="515"/>
    </location>
</feature>
<feature type="compositionally biased region" description="Basic and acidic residues" evidence="2">
    <location>
        <begin position="307"/>
        <end position="320"/>
    </location>
</feature>
<dbReference type="InterPro" id="IPR051495">
    <property type="entry name" value="Epithelial_Barrier/Signaling"/>
</dbReference>
<comment type="caution">
    <text evidence="4">The sequence shown here is derived from an EMBL/GenBank/DDBJ whole genome shotgun (WGS) entry which is preliminary data.</text>
</comment>
<sequence length="1084" mass="119885">MTGTTSANITVGQAKEISPSVTSKFDPVTSAVSIAAGGKKQSRAFSSSSTTRDTSASSQNHQAQLRKTKEESQTTTITAVRQQNNLFSRIQCESHACNKIKNVDSTNFNRQNVLPVKCKQYISNDISIFSEPPESKHENHQRNTNHHHSCENINSLIIDTCTQIYRRHFPEDISFRYNNHFIPTLCEVYTCSNIKNIRNKNLSRHHCRKPEELITNSTETYPSSLHSVNDNWTRDAINLTLFHHFYRENISIFSESPDSDHENHQRNSNHHHSCENINSLIIDTCTQIYRRHFPKDIPFRQQPLHSHPIDSHTTQSEKEPLSTPVAASTLITERASTSPTSISWVTSKVSTIGKQEELTTYQYLTISSQLTTVAFSQTHWTQGTENTGGILVSSTSSNMTQTFKTVMQSTPLSTSISPQESSAISQIVSTQDTQTTQESQTMNLFSPMMSTIKITSSATSSFKPSGHSTSESVPQGTSTTDEVTTVTRAPSRDSHTTQPTTTNHRMVDSTNHHDTTLGTSGGTSLSITSTTNSSFSQSAPGPAVTWSSTTRFTSHPSLLSVTGTSPTFTGSTMKAETSGKITTSQRADSGGSTASLPSTTSQTLTTSTPGTSTGVLLFPYRPSAGDREFVRRTMDFTSPLFKPQIGFPLGSFLLDSLYSDYQIFSYPNPPLKGFSGWDSVAMVAPFWDDVDFSSSQGTMFYQVGLSKLSTQGSPAASKERQRPVRRALQVFLLSEPSCQWVGIEAFMREYETLYDDYNTLVQKVESSINMLTKTGNYKARWMLKITWVHVPAYPAWVTIGTNTYHAIFSTDRSRSYALFLYQSGGMRWNVTGRPGNPVLIGFSSGDGYFKNGQLTFHPVWEKYRPDQFLDSNTGKSTTLSDWRDSSPLLSPTPWDLDWALPREQHTFCTLLQCRVYSLESAQSQQDYEGDPDPGSEDMGMASGHRGSSPSFISLEQLSASNASFPVAPQLASEHQPLSRLLWPLDLTLRSKFRVLKLTSEGPLGGNHSQSALGPSLEDCPECSKPPGAMDLRAVQRSKAQLPFPVSAVVEERASVAQLGLEPDLLPLLLEPGSIGFKIPVHQQR</sequence>
<feature type="region of interest" description="Disordered" evidence="2">
    <location>
        <begin position="922"/>
        <end position="947"/>
    </location>
</feature>
<feature type="region of interest" description="Disordered" evidence="2">
    <location>
        <begin position="36"/>
        <end position="73"/>
    </location>
</feature>
<organism evidence="4 5">
    <name type="scientific">Cervus elaphus hippelaphus</name>
    <name type="common">European red deer</name>
    <dbReference type="NCBI Taxonomy" id="46360"/>
    <lineage>
        <taxon>Eukaryota</taxon>
        <taxon>Metazoa</taxon>
        <taxon>Chordata</taxon>
        <taxon>Craniata</taxon>
        <taxon>Vertebrata</taxon>
        <taxon>Euteleostomi</taxon>
        <taxon>Mammalia</taxon>
        <taxon>Eutheria</taxon>
        <taxon>Laurasiatheria</taxon>
        <taxon>Artiodactyla</taxon>
        <taxon>Ruminantia</taxon>
        <taxon>Pecora</taxon>
        <taxon>Cervidae</taxon>
        <taxon>Cervinae</taxon>
        <taxon>Cervus</taxon>
    </lineage>
</organism>
<proteinExistence type="predicted"/>
<evidence type="ECO:0000259" key="3">
    <source>
        <dbReference type="PROSITE" id="PS51220"/>
    </source>
</evidence>
<dbReference type="AlphaFoldDB" id="A0A212CII2"/>
<feature type="compositionally biased region" description="Low complexity" evidence="2">
    <location>
        <begin position="592"/>
        <end position="610"/>
    </location>
</feature>
<dbReference type="SMART" id="SM00539">
    <property type="entry name" value="NIDO"/>
    <property type="match status" value="1"/>
</dbReference>
<dbReference type="Pfam" id="PF06119">
    <property type="entry name" value="NIDO"/>
    <property type="match status" value="1"/>
</dbReference>
<keyword evidence="1" id="KW-1015">Disulfide bond</keyword>
<evidence type="ECO:0000256" key="1">
    <source>
        <dbReference type="ARBA" id="ARBA00023157"/>
    </source>
</evidence>
<feature type="region of interest" description="Disordered" evidence="2">
    <location>
        <begin position="301"/>
        <end position="322"/>
    </location>
</feature>
<feature type="domain" description="NIDO" evidence="3">
    <location>
        <begin position="726"/>
        <end position="882"/>
    </location>
</feature>
<feature type="compositionally biased region" description="Polar residues" evidence="2">
    <location>
        <begin position="545"/>
        <end position="591"/>
    </location>
</feature>
<protein>
    <recommendedName>
        <fullName evidence="3">NIDO domain-containing protein</fullName>
    </recommendedName>
</protein>
<feature type="compositionally biased region" description="Low complexity" evidence="2">
    <location>
        <begin position="429"/>
        <end position="438"/>
    </location>
</feature>
<dbReference type="InterPro" id="IPR003886">
    <property type="entry name" value="NIDO_dom"/>
</dbReference>
<feature type="region of interest" description="Disordered" evidence="2">
    <location>
        <begin position="456"/>
        <end position="610"/>
    </location>
</feature>
<evidence type="ECO:0000313" key="4">
    <source>
        <dbReference type="EMBL" id="OWK05829.1"/>
    </source>
</evidence>
<name>A0A212CII2_CEREH</name>
<feature type="compositionally biased region" description="Polar residues" evidence="2">
    <location>
        <begin position="462"/>
        <end position="476"/>
    </location>
</feature>
<accession>A0A212CII2</accession>
<dbReference type="GO" id="GO:0005176">
    <property type="term" value="F:ErbB-2 class receptor binding"/>
    <property type="evidence" value="ECO:0007669"/>
    <property type="project" value="TreeGrafter"/>
</dbReference>
<evidence type="ECO:0000256" key="2">
    <source>
        <dbReference type="SAM" id="MobiDB-lite"/>
    </source>
</evidence>